<dbReference type="Pfam" id="PF13561">
    <property type="entry name" value="adh_short_C2"/>
    <property type="match status" value="1"/>
</dbReference>
<dbReference type="PANTHER" id="PTHR42879">
    <property type="entry name" value="3-OXOACYL-(ACYL-CARRIER-PROTEIN) REDUCTASE"/>
    <property type="match status" value="1"/>
</dbReference>
<dbReference type="PRINTS" id="PR00081">
    <property type="entry name" value="GDHRDH"/>
</dbReference>
<name>A0A846M7E6_9SPHN</name>
<dbReference type="Gene3D" id="3.40.50.720">
    <property type="entry name" value="NAD(P)-binding Rossmann-like Domain"/>
    <property type="match status" value="1"/>
</dbReference>
<sequence length="263" mass="27804">MSVTYNFKKGAVVIFGGSGGAGGHITRAFARAGCDVAFTYFGGKGRAEDLQAELRDEGCSVVAYQADIKSPERPQEIIDDVVAKFGSVQTVVYAAGPVIDVCPIVDNGPDRFKLQVDSELLGFFHIVRGAISHLRESRGSLIACTSFANYKVLINDGLSASAKAGIESLVRQIAVEEGRYGVRANSIGLGWFDIGQGAVAPIDQSTTQSDIGKDMVKLMSSMIPLGNRPGKGEELANTVLFFASEQASYITGQTLLVDGGISL</sequence>
<protein>
    <submittedName>
        <fullName evidence="2">NAD(P)-dependent dehydrogenase (Short-subunit alcohol dehydrogenase family)</fullName>
    </submittedName>
</protein>
<comment type="caution">
    <text evidence="2">The sequence shown here is derived from an EMBL/GenBank/DDBJ whole genome shotgun (WGS) entry which is preliminary data.</text>
</comment>
<dbReference type="SUPFAM" id="SSF51735">
    <property type="entry name" value="NAD(P)-binding Rossmann-fold domains"/>
    <property type="match status" value="1"/>
</dbReference>
<dbReference type="RefSeq" id="WP_167304617.1">
    <property type="nucleotide sequence ID" value="NZ_JAASQR010000004.1"/>
</dbReference>
<comment type="similarity">
    <text evidence="1">Belongs to the short-chain dehydrogenases/reductases (SDR) family.</text>
</comment>
<gene>
    <name evidence="2" type="ORF">FHS54_002812</name>
</gene>
<dbReference type="EMBL" id="JAASQR010000004">
    <property type="protein sequence ID" value="NIJ17812.1"/>
    <property type="molecule type" value="Genomic_DNA"/>
</dbReference>
<evidence type="ECO:0000313" key="3">
    <source>
        <dbReference type="Proteomes" id="UP000576821"/>
    </source>
</evidence>
<dbReference type="Proteomes" id="UP000576821">
    <property type="component" value="Unassembled WGS sequence"/>
</dbReference>
<evidence type="ECO:0000313" key="2">
    <source>
        <dbReference type="EMBL" id="NIJ17812.1"/>
    </source>
</evidence>
<organism evidence="2 3">
    <name type="scientific">Sphingobium vermicomposti</name>
    <dbReference type="NCBI Taxonomy" id="529005"/>
    <lineage>
        <taxon>Bacteria</taxon>
        <taxon>Pseudomonadati</taxon>
        <taxon>Pseudomonadota</taxon>
        <taxon>Alphaproteobacteria</taxon>
        <taxon>Sphingomonadales</taxon>
        <taxon>Sphingomonadaceae</taxon>
        <taxon>Sphingobium</taxon>
    </lineage>
</organism>
<dbReference type="PANTHER" id="PTHR42879:SF2">
    <property type="entry name" value="3-OXOACYL-[ACYL-CARRIER-PROTEIN] REDUCTASE FABG"/>
    <property type="match status" value="1"/>
</dbReference>
<accession>A0A846M7E6</accession>
<dbReference type="InterPro" id="IPR050259">
    <property type="entry name" value="SDR"/>
</dbReference>
<dbReference type="AlphaFoldDB" id="A0A846M7E6"/>
<proteinExistence type="inferred from homology"/>
<keyword evidence="3" id="KW-1185">Reference proteome</keyword>
<evidence type="ECO:0000256" key="1">
    <source>
        <dbReference type="ARBA" id="ARBA00006484"/>
    </source>
</evidence>
<dbReference type="InterPro" id="IPR036291">
    <property type="entry name" value="NAD(P)-bd_dom_sf"/>
</dbReference>
<dbReference type="InterPro" id="IPR002347">
    <property type="entry name" value="SDR_fam"/>
</dbReference>
<reference evidence="2 3" key="1">
    <citation type="submission" date="2020-03" db="EMBL/GenBank/DDBJ databases">
        <title>Genomic Encyclopedia of Type Strains, Phase IV (KMG-IV): sequencing the most valuable type-strain genomes for metagenomic binning, comparative biology and taxonomic classification.</title>
        <authorList>
            <person name="Goeker M."/>
        </authorList>
    </citation>
    <scope>NUCLEOTIDE SEQUENCE [LARGE SCALE GENOMIC DNA]</scope>
    <source>
        <strain evidence="2 3">DSM 21299</strain>
    </source>
</reference>